<dbReference type="GO" id="GO:0031505">
    <property type="term" value="P:fungal-type cell wall organization"/>
    <property type="evidence" value="ECO:0007669"/>
    <property type="project" value="TreeGrafter"/>
</dbReference>
<dbReference type="OrthoDB" id="2432613at2759"/>
<comment type="caution">
    <text evidence="5">The sequence shown here is derived from an EMBL/GenBank/DDBJ whole genome shotgun (WGS) entry which is preliminary data.</text>
</comment>
<evidence type="ECO:0000259" key="3">
    <source>
        <dbReference type="Pfam" id="PF05390"/>
    </source>
</evidence>
<feature type="chain" id="PRO_5040157383" evidence="2">
    <location>
        <begin position="19"/>
        <end position="261"/>
    </location>
</feature>
<dbReference type="InterPro" id="IPR018466">
    <property type="entry name" value="Kre9/Knh1-like_N"/>
</dbReference>
<evidence type="ECO:0000256" key="1">
    <source>
        <dbReference type="ARBA" id="ARBA00022729"/>
    </source>
</evidence>
<keyword evidence="6" id="KW-1185">Reference proteome</keyword>
<dbReference type="AlphaFoldDB" id="A0A9P4NU68"/>
<dbReference type="Pfam" id="PF05390">
    <property type="entry name" value="Kre9_KNH1_C"/>
    <property type="match status" value="1"/>
</dbReference>
<feature type="domain" description="Yeast cell wall synthesis Kre9/Knh1-like N-terminal" evidence="4">
    <location>
        <begin position="24"/>
        <end position="127"/>
    </location>
</feature>
<evidence type="ECO:0000313" key="5">
    <source>
        <dbReference type="EMBL" id="KAF2431354.1"/>
    </source>
</evidence>
<gene>
    <name evidence="5" type="ORF">EJ08DRAFT_733313</name>
</gene>
<proteinExistence type="predicted"/>
<feature type="domain" description="Yeast cell wall synthesis Kre9/Knh1 C-terminal" evidence="3">
    <location>
        <begin position="172"/>
        <end position="250"/>
    </location>
</feature>
<dbReference type="InterPro" id="IPR045328">
    <property type="entry name" value="Kre9/Knh1"/>
</dbReference>
<dbReference type="Proteomes" id="UP000800235">
    <property type="component" value="Unassembled WGS sequence"/>
</dbReference>
<dbReference type="PANTHER" id="PTHR28154:SF1">
    <property type="entry name" value="CELL WALL SYNTHESIS PROTEIN KNH1-RELATED"/>
    <property type="match status" value="1"/>
</dbReference>
<keyword evidence="1 2" id="KW-0732">Signal</keyword>
<dbReference type="GO" id="GO:0006078">
    <property type="term" value="P:(1-&gt;6)-beta-D-glucan biosynthetic process"/>
    <property type="evidence" value="ECO:0007669"/>
    <property type="project" value="InterPro"/>
</dbReference>
<dbReference type="Pfam" id="PF10342">
    <property type="entry name" value="Kre9_KNH"/>
    <property type="match status" value="1"/>
</dbReference>
<dbReference type="EMBL" id="MU007032">
    <property type="protein sequence ID" value="KAF2431354.1"/>
    <property type="molecule type" value="Genomic_DNA"/>
</dbReference>
<name>A0A9P4NU68_9PEZI</name>
<organism evidence="5 6">
    <name type="scientific">Tothia fuscella</name>
    <dbReference type="NCBI Taxonomy" id="1048955"/>
    <lineage>
        <taxon>Eukaryota</taxon>
        <taxon>Fungi</taxon>
        <taxon>Dikarya</taxon>
        <taxon>Ascomycota</taxon>
        <taxon>Pezizomycotina</taxon>
        <taxon>Dothideomycetes</taxon>
        <taxon>Pleosporomycetidae</taxon>
        <taxon>Venturiales</taxon>
        <taxon>Cylindrosympodiaceae</taxon>
        <taxon>Tothia</taxon>
    </lineage>
</organism>
<evidence type="ECO:0000259" key="4">
    <source>
        <dbReference type="Pfam" id="PF10342"/>
    </source>
</evidence>
<evidence type="ECO:0000313" key="6">
    <source>
        <dbReference type="Proteomes" id="UP000800235"/>
    </source>
</evidence>
<dbReference type="GO" id="GO:0005576">
    <property type="term" value="C:extracellular region"/>
    <property type="evidence" value="ECO:0007669"/>
    <property type="project" value="TreeGrafter"/>
</dbReference>
<reference evidence="5" key="1">
    <citation type="journal article" date="2020" name="Stud. Mycol.">
        <title>101 Dothideomycetes genomes: a test case for predicting lifestyles and emergence of pathogens.</title>
        <authorList>
            <person name="Haridas S."/>
            <person name="Albert R."/>
            <person name="Binder M."/>
            <person name="Bloem J."/>
            <person name="Labutti K."/>
            <person name="Salamov A."/>
            <person name="Andreopoulos B."/>
            <person name="Baker S."/>
            <person name="Barry K."/>
            <person name="Bills G."/>
            <person name="Bluhm B."/>
            <person name="Cannon C."/>
            <person name="Castanera R."/>
            <person name="Culley D."/>
            <person name="Daum C."/>
            <person name="Ezra D."/>
            <person name="Gonzalez J."/>
            <person name="Henrissat B."/>
            <person name="Kuo A."/>
            <person name="Liang C."/>
            <person name="Lipzen A."/>
            <person name="Lutzoni F."/>
            <person name="Magnuson J."/>
            <person name="Mondo S."/>
            <person name="Nolan M."/>
            <person name="Ohm R."/>
            <person name="Pangilinan J."/>
            <person name="Park H.-J."/>
            <person name="Ramirez L."/>
            <person name="Alfaro M."/>
            <person name="Sun H."/>
            <person name="Tritt A."/>
            <person name="Yoshinaga Y."/>
            <person name="Zwiers L.-H."/>
            <person name="Turgeon B."/>
            <person name="Goodwin S."/>
            <person name="Spatafora J."/>
            <person name="Crous P."/>
            <person name="Grigoriev I."/>
        </authorList>
    </citation>
    <scope>NUCLEOTIDE SEQUENCE</scope>
    <source>
        <strain evidence="5">CBS 130266</strain>
    </source>
</reference>
<dbReference type="PANTHER" id="PTHR28154">
    <property type="entry name" value="CELL WALL SYNTHESIS PROTEIN KNH1-RELATED"/>
    <property type="match status" value="1"/>
</dbReference>
<evidence type="ECO:0000256" key="2">
    <source>
        <dbReference type="SAM" id="SignalP"/>
    </source>
</evidence>
<protein>
    <submittedName>
        <fullName evidence="5">Beta-1,6-glucan boisynthesis protein-like protein</fullName>
    </submittedName>
</protein>
<dbReference type="InterPro" id="IPR008659">
    <property type="entry name" value="Kre9/Knh1_C"/>
</dbReference>
<sequence length="261" mass="27468">MRLFPLSLLAAIVPTILADVQFTSPAPGSSFTGGGSIKIAWKDSGDAPSISDLATYQLFLCAGGNEEASIVQLYPITDRGIFANGNKAEGTIPVGIGASTPKNAYFLKMISVGTTGGTVTNYSPRFSMTDMTGSFPAAVVQSLKTITGTDGPASVNAIAGAQPNIPAGAAGAFTQPFRLQTGPIRYAPMQTHPPTKITKKNKTPLNPTSPYKVATTFLPLGKIQTTITQSITWTFSQAEHTVAAAAQPTDPMQRFLNRWKD</sequence>
<accession>A0A9P4NU68</accession>
<feature type="signal peptide" evidence="2">
    <location>
        <begin position="1"/>
        <end position="18"/>
    </location>
</feature>
<dbReference type="GO" id="GO:0042546">
    <property type="term" value="P:cell wall biogenesis"/>
    <property type="evidence" value="ECO:0007669"/>
    <property type="project" value="InterPro"/>
</dbReference>